<keyword evidence="5" id="KW-0808">Transferase</keyword>
<proteinExistence type="inferred from homology"/>
<dbReference type="SMART" id="SM00184">
    <property type="entry name" value="RING"/>
    <property type="match status" value="1"/>
</dbReference>
<evidence type="ECO:0000256" key="7">
    <source>
        <dbReference type="ARBA" id="ARBA00022723"/>
    </source>
</evidence>
<dbReference type="GO" id="GO:0031625">
    <property type="term" value="F:ubiquitin protein ligase binding"/>
    <property type="evidence" value="ECO:0007669"/>
    <property type="project" value="TreeGrafter"/>
</dbReference>
<evidence type="ECO:0000256" key="5">
    <source>
        <dbReference type="ARBA" id="ARBA00022679"/>
    </source>
</evidence>
<dbReference type="FunFam" id="3.30.40.10:FF:000231">
    <property type="entry name" value="RING-H2 finger protein ATL46"/>
    <property type="match status" value="1"/>
</dbReference>
<evidence type="ECO:0000256" key="3">
    <source>
        <dbReference type="ARBA" id="ARBA00004906"/>
    </source>
</evidence>
<dbReference type="AlphaFoldDB" id="A0A9P0ZDU3"/>
<accession>A0A9P0ZDU3</accession>
<evidence type="ECO:0000256" key="10">
    <source>
        <dbReference type="ARBA" id="ARBA00022833"/>
    </source>
</evidence>
<keyword evidence="10" id="KW-0862">Zinc</keyword>
<keyword evidence="6 15" id="KW-0812">Transmembrane</keyword>
<evidence type="ECO:0000259" key="16">
    <source>
        <dbReference type="PROSITE" id="PS50089"/>
    </source>
</evidence>
<keyword evidence="18" id="KW-1185">Reference proteome</keyword>
<keyword evidence="8 14" id="KW-0863">Zinc-finger</keyword>
<comment type="similarity">
    <text evidence="13">Belongs to the RING-type zinc finger family. ATL subfamily.</text>
</comment>
<dbReference type="Gene3D" id="3.30.40.10">
    <property type="entry name" value="Zinc/RING finger domain, C3HC4 (zinc finger)"/>
    <property type="match status" value="1"/>
</dbReference>
<evidence type="ECO:0000256" key="9">
    <source>
        <dbReference type="ARBA" id="ARBA00022786"/>
    </source>
</evidence>
<sequence length="400" mass="44025">MRRPQYESNPKDVLLNHCTICNTPQRDSTPRKQPPSSGTKITPAVLLIIVILSLIFFISGLLHLLVRFLMKKRGQSLSSSQSSRRTQEIPNSGTVVQRQLQQLFHLHDSGLDQAFIDSLPVFTYKDIMGLKEPFDCAVCLCEFSDQDHLRLLPLCSHAFHMNCIDTWLLSNSTCPLCRGVLFPPDICIENPMFRFDDSRIDEDEFEEGVSSSRPGEDASSIVSERRVFSVRLGKFRSGNNNGEGQEGETSSNCNMSARRCYSMGSFQYVVVGDSELQVALSPASRGGRGGEVSSLRRCGGPQMEGRGWASSDGFESFGLEAGSGGCRGGGQMNKVWGWRGGGLNGNLSGDVDSSDGKRIIDMRSKGESFSISKIWLWSKKDKLLTSAQHTHFPCSAAPSC</sequence>
<dbReference type="PANTHER" id="PTHR45768:SF18">
    <property type="entry name" value="RING-H2 FINGER PROTEIN ATL47-RELATED"/>
    <property type="match status" value="1"/>
</dbReference>
<dbReference type="InterPro" id="IPR013083">
    <property type="entry name" value="Znf_RING/FYVE/PHD"/>
</dbReference>
<protein>
    <recommendedName>
        <fullName evidence="4">RING-type E3 ubiquitin transferase</fullName>
        <ecNumber evidence="4">2.3.2.27</ecNumber>
    </recommendedName>
</protein>
<dbReference type="InterPro" id="IPR001841">
    <property type="entry name" value="Znf_RING"/>
</dbReference>
<comment type="catalytic activity">
    <reaction evidence="1">
        <text>S-ubiquitinyl-[E2 ubiquitin-conjugating enzyme]-L-cysteine + [acceptor protein]-L-lysine = [E2 ubiquitin-conjugating enzyme]-L-cysteine + N(6)-ubiquitinyl-[acceptor protein]-L-lysine.</text>
        <dbReference type="EC" id="2.3.2.27"/>
    </reaction>
</comment>
<dbReference type="Proteomes" id="UP001152484">
    <property type="component" value="Unassembled WGS sequence"/>
</dbReference>
<evidence type="ECO:0000313" key="18">
    <source>
        <dbReference type="Proteomes" id="UP001152484"/>
    </source>
</evidence>
<dbReference type="CDD" id="cd16461">
    <property type="entry name" value="RING-H2_EL5-like"/>
    <property type="match status" value="1"/>
</dbReference>
<comment type="caution">
    <text evidence="17">The sequence shown here is derived from an EMBL/GenBank/DDBJ whole genome shotgun (WGS) entry which is preliminary data.</text>
</comment>
<reference evidence="17" key="1">
    <citation type="submission" date="2022-07" db="EMBL/GenBank/DDBJ databases">
        <authorList>
            <person name="Macas J."/>
            <person name="Novak P."/>
            <person name="Neumann P."/>
        </authorList>
    </citation>
    <scope>NUCLEOTIDE SEQUENCE</scope>
</reference>
<evidence type="ECO:0000256" key="12">
    <source>
        <dbReference type="ARBA" id="ARBA00023136"/>
    </source>
</evidence>
<dbReference type="SUPFAM" id="SSF57850">
    <property type="entry name" value="RING/U-box"/>
    <property type="match status" value="1"/>
</dbReference>
<evidence type="ECO:0000256" key="4">
    <source>
        <dbReference type="ARBA" id="ARBA00012483"/>
    </source>
</evidence>
<evidence type="ECO:0000256" key="11">
    <source>
        <dbReference type="ARBA" id="ARBA00022989"/>
    </source>
</evidence>
<dbReference type="OrthoDB" id="8062037at2759"/>
<name>A0A9P0ZDU3_CUSEU</name>
<evidence type="ECO:0000256" key="14">
    <source>
        <dbReference type="PROSITE-ProRule" id="PRU00175"/>
    </source>
</evidence>
<keyword evidence="9" id="KW-0833">Ubl conjugation pathway</keyword>
<feature type="transmembrane region" description="Helical" evidence="15">
    <location>
        <begin position="44"/>
        <end position="66"/>
    </location>
</feature>
<evidence type="ECO:0000313" key="17">
    <source>
        <dbReference type="EMBL" id="CAH9095384.1"/>
    </source>
</evidence>
<dbReference type="PANTHER" id="PTHR45768">
    <property type="entry name" value="E3 UBIQUITIN-PROTEIN LIGASE RNF13-LIKE"/>
    <property type="match status" value="1"/>
</dbReference>
<evidence type="ECO:0000256" key="6">
    <source>
        <dbReference type="ARBA" id="ARBA00022692"/>
    </source>
</evidence>
<comment type="pathway">
    <text evidence="3">Protein modification; protein ubiquitination.</text>
</comment>
<gene>
    <name evidence="17" type="ORF">CEURO_LOCUS13096</name>
</gene>
<comment type="subcellular location">
    <subcellularLocation>
        <location evidence="2">Membrane</location>
        <topology evidence="2">Single-pass membrane protein</topology>
    </subcellularLocation>
</comment>
<evidence type="ECO:0000256" key="2">
    <source>
        <dbReference type="ARBA" id="ARBA00004167"/>
    </source>
</evidence>
<keyword evidence="12 15" id="KW-0472">Membrane</keyword>
<dbReference type="EMBL" id="CAMAPE010000033">
    <property type="protein sequence ID" value="CAH9095384.1"/>
    <property type="molecule type" value="Genomic_DNA"/>
</dbReference>
<keyword evidence="11 15" id="KW-1133">Transmembrane helix</keyword>
<dbReference type="Pfam" id="PF13639">
    <property type="entry name" value="zf-RING_2"/>
    <property type="match status" value="1"/>
</dbReference>
<dbReference type="GO" id="GO:0016020">
    <property type="term" value="C:membrane"/>
    <property type="evidence" value="ECO:0007669"/>
    <property type="project" value="UniProtKB-SubCell"/>
</dbReference>
<evidence type="ECO:0000256" key="1">
    <source>
        <dbReference type="ARBA" id="ARBA00000900"/>
    </source>
</evidence>
<dbReference type="EC" id="2.3.2.27" evidence="4"/>
<evidence type="ECO:0000256" key="15">
    <source>
        <dbReference type="SAM" id="Phobius"/>
    </source>
</evidence>
<evidence type="ECO:0000256" key="8">
    <source>
        <dbReference type="ARBA" id="ARBA00022771"/>
    </source>
</evidence>
<keyword evidence="7" id="KW-0479">Metal-binding</keyword>
<evidence type="ECO:0000256" key="13">
    <source>
        <dbReference type="ARBA" id="ARBA00024209"/>
    </source>
</evidence>
<organism evidence="17 18">
    <name type="scientific">Cuscuta europaea</name>
    <name type="common">European dodder</name>
    <dbReference type="NCBI Taxonomy" id="41803"/>
    <lineage>
        <taxon>Eukaryota</taxon>
        <taxon>Viridiplantae</taxon>
        <taxon>Streptophyta</taxon>
        <taxon>Embryophyta</taxon>
        <taxon>Tracheophyta</taxon>
        <taxon>Spermatophyta</taxon>
        <taxon>Magnoliopsida</taxon>
        <taxon>eudicotyledons</taxon>
        <taxon>Gunneridae</taxon>
        <taxon>Pentapetalae</taxon>
        <taxon>asterids</taxon>
        <taxon>lamiids</taxon>
        <taxon>Solanales</taxon>
        <taxon>Convolvulaceae</taxon>
        <taxon>Cuscuteae</taxon>
        <taxon>Cuscuta</taxon>
        <taxon>Cuscuta subgen. Cuscuta</taxon>
    </lineage>
</organism>
<dbReference type="GO" id="GO:0061630">
    <property type="term" value="F:ubiquitin protein ligase activity"/>
    <property type="evidence" value="ECO:0007669"/>
    <property type="project" value="UniProtKB-EC"/>
</dbReference>
<feature type="domain" description="RING-type" evidence="16">
    <location>
        <begin position="136"/>
        <end position="178"/>
    </location>
</feature>
<dbReference type="GO" id="GO:0008270">
    <property type="term" value="F:zinc ion binding"/>
    <property type="evidence" value="ECO:0007669"/>
    <property type="project" value="UniProtKB-KW"/>
</dbReference>
<dbReference type="PROSITE" id="PS50089">
    <property type="entry name" value="ZF_RING_2"/>
    <property type="match status" value="1"/>
</dbReference>